<dbReference type="PANTHER" id="PTHR33753:SF2">
    <property type="entry name" value="GLYCOSIDE HYDROLASE FAMILY 7 PROTEIN"/>
    <property type="match status" value="1"/>
</dbReference>
<dbReference type="GO" id="GO:0005576">
    <property type="term" value="C:extracellular region"/>
    <property type="evidence" value="ECO:0007669"/>
    <property type="project" value="InterPro"/>
</dbReference>
<dbReference type="AlphaFoldDB" id="A0A8H6K8V9"/>
<feature type="chain" id="PRO_5034455641" description="Glucanase" evidence="13">
    <location>
        <begin position="18"/>
        <end position="657"/>
    </location>
</feature>
<dbReference type="CDD" id="cd07999">
    <property type="entry name" value="GH7_CBH_EG"/>
    <property type="match status" value="1"/>
</dbReference>
<sequence length="657" mass="66731">MLTKVSAIAALAAAVRAQQVCSLNAETKPSLTWSNCAAGGACTKVNGAITVDANWRWTHATSGSNNCYTGNKWDTSICSTGEDCASKCCLDGADYSGTYGATTTGDALSLKFVQQGPYSKNIGSRMYLMDGEDKYQMFKLLGQEFTFDVDVSNLGCGLNGALYFVSMDADGGASKFPTNKAGAKYGTGYCDSQCPRDLKFIDGKANVEGWVPSSNDANAGVGNMGSCCSEMDIWEANSVSTAYTPHPCEVIGQKSCEGDACGGTYSTTRYAGQCDPDGCDFNSYRMGNTTFYGKGSQFAIDTSKKITVVTQFVESGGELADIKRFYVQDGKVFANSKSDIAGVDGNSITKDFCSAQKKAFGDDDVFTQKGGLAQMGKALSEGMVLVMSVWDDHHSNMLWLDSTYPTDKTGLGTARGTCGKDSGVPADVESQVPNSNVVFSNIKVGPIGSTFNSAGTGSAVSSSAISQETSAPAATPSAPAATPAASAPVASSSAAPAVSEAQAETAAAASPSSQAEPAATTASSAPEVSSPASANVPAGTVTRQTSTPVAPSATSAASSAPAVSSAADAVPVASDSPSSPSSAAAAAPVASAPAGGSSGSVVIYGQCGGLGYSGPTACQSGLSCKQWNEYYHQCITGGESASEEADTDEGDDECSSA</sequence>
<evidence type="ECO:0000256" key="11">
    <source>
        <dbReference type="RuleBase" id="RU361164"/>
    </source>
</evidence>
<keyword evidence="5 11" id="KW-0136">Cellulose degradation</keyword>
<evidence type="ECO:0000256" key="4">
    <source>
        <dbReference type="ARBA" id="ARBA00022801"/>
    </source>
</evidence>
<comment type="caution">
    <text evidence="15">The sequence shown here is derived from an EMBL/GenBank/DDBJ whole genome shotgun (WGS) entry which is preliminary data.</text>
</comment>
<organism evidence="15 16">
    <name type="scientific">Colletotrichum musicola</name>
    <dbReference type="NCBI Taxonomy" id="2175873"/>
    <lineage>
        <taxon>Eukaryota</taxon>
        <taxon>Fungi</taxon>
        <taxon>Dikarya</taxon>
        <taxon>Ascomycota</taxon>
        <taxon>Pezizomycotina</taxon>
        <taxon>Sordariomycetes</taxon>
        <taxon>Hypocreomycetidae</taxon>
        <taxon>Glomerellales</taxon>
        <taxon>Glomerellaceae</taxon>
        <taxon>Colletotrichum</taxon>
        <taxon>Colletotrichum orchidearum species complex</taxon>
    </lineage>
</organism>
<keyword evidence="8" id="KW-0119">Carbohydrate metabolism</keyword>
<keyword evidence="9 11" id="KW-0326">Glycosidase</keyword>
<evidence type="ECO:0000256" key="7">
    <source>
        <dbReference type="ARBA" id="ARBA00023180"/>
    </source>
</evidence>
<dbReference type="SUPFAM" id="SSF57180">
    <property type="entry name" value="Cellulose-binding domain"/>
    <property type="match status" value="1"/>
</dbReference>
<evidence type="ECO:0000256" key="3">
    <source>
        <dbReference type="ARBA" id="ARBA00022729"/>
    </source>
</evidence>
<evidence type="ECO:0000256" key="9">
    <source>
        <dbReference type="ARBA" id="ARBA00023295"/>
    </source>
</evidence>
<evidence type="ECO:0000259" key="14">
    <source>
        <dbReference type="PROSITE" id="PS51164"/>
    </source>
</evidence>
<comment type="catalytic activity">
    <reaction evidence="1">
        <text>Hydrolysis of (1-&gt;4)-beta-D-glucosidic linkages in cellulose and cellotetraose, releasing cellobiose from the non-reducing ends of the chains.</text>
        <dbReference type="EC" id="3.2.1.91"/>
    </reaction>
</comment>
<dbReference type="EMBL" id="WIGM01000405">
    <property type="protein sequence ID" value="KAF6826316.1"/>
    <property type="molecule type" value="Genomic_DNA"/>
</dbReference>
<evidence type="ECO:0000256" key="2">
    <source>
        <dbReference type="ARBA" id="ARBA00006044"/>
    </source>
</evidence>
<dbReference type="OrthoDB" id="412382at2759"/>
<keyword evidence="7" id="KW-0325">Glycoprotein</keyword>
<keyword evidence="6" id="KW-1015">Disulfide bond</keyword>
<feature type="domain" description="CBM1" evidence="14">
    <location>
        <begin position="599"/>
        <end position="635"/>
    </location>
</feature>
<dbReference type="InterPro" id="IPR037019">
    <property type="entry name" value="Glyco_hydro_7_sf"/>
</dbReference>
<evidence type="ECO:0000313" key="15">
    <source>
        <dbReference type="EMBL" id="KAF6826316.1"/>
    </source>
</evidence>
<evidence type="ECO:0000256" key="10">
    <source>
        <dbReference type="ARBA" id="ARBA00023326"/>
    </source>
</evidence>
<feature type="signal peptide" evidence="13">
    <location>
        <begin position="1"/>
        <end position="17"/>
    </location>
</feature>
<keyword evidence="4 11" id="KW-0378">Hydrolase</keyword>
<reference evidence="15" key="1">
    <citation type="journal article" date="2020" name="Phytopathology">
        <title>Genome Sequence Resources of Colletotrichum truncatum, C. plurivorum, C. musicola, and C. sojae: Four Species Pathogenic to Soybean (Glycine max).</title>
        <authorList>
            <person name="Rogerio F."/>
            <person name="Boufleur T.R."/>
            <person name="Ciampi-Guillardi M."/>
            <person name="Sukno S.A."/>
            <person name="Thon M.R."/>
            <person name="Massola Junior N.S."/>
            <person name="Baroncelli R."/>
        </authorList>
    </citation>
    <scope>NUCLEOTIDE SEQUENCE</scope>
    <source>
        <strain evidence="15">LFN0074</strain>
    </source>
</reference>
<comment type="similarity">
    <text evidence="2 11">Belongs to the glycosyl hydrolase 7 (cellulase C) family.</text>
</comment>
<evidence type="ECO:0000256" key="6">
    <source>
        <dbReference type="ARBA" id="ARBA00023157"/>
    </source>
</evidence>
<gene>
    <name evidence="15" type="ORF">CMUS01_09500</name>
</gene>
<dbReference type="GO" id="GO:0030248">
    <property type="term" value="F:cellulose binding"/>
    <property type="evidence" value="ECO:0007669"/>
    <property type="project" value="InterPro"/>
</dbReference>
<dbReference type="Proteomes" id="UP000639643">
    <property type="component" value="Unassembled WGS sequence"/>
</dbReference>
<feature type="compositionally biased region" description="Low complexity" evidence="12">
    <location>
        <begin position="496"/>
        <end position="534"/>
    </location>
</feature>
<name>A0A8H6K8V9_9PEZI</name>
<dbReference type="PROSITE" id="PS51164">
    <property type="entry name" value="CBM1_2"/>
    <property type="match status" value="1"/>
</dbReference>
<dbReference type="SMART" id="SM00236">
    <property type="entry name" value="fCBD"/>
    <property type="match status" value="1"/>
</dbReference>
<keyword evidence="16" id="KW-1185">Reference proteome</keyword>
<dbReference type="Pfam" id="PF00734">
    <property type="entry name" value="CBM_1"/>
    <property type="match status" value="1"/>
</dbReference>
<dbReference type="Pfam" id="PF00840">
    <property type="entry name" value="Glyco_hydro_7"/>
    <property type="match status" value="1"/>
</dbReference>
<dbReference type="InterPro" id="IPR013320">
    <property type="entry name" value="ConA-like_dom_sf"/>
</dbReference>
<dbReference type="PANTHER" id="PTHR33753">
    <property type="entry name" value="1,4-BETA-D-GLUCAN CELLOBIOHYDROLASE B"/>
    <property type="match status" value="1"/>
</dbReference>
<dbReference type="FunFam" id="2.70.100.10:FF:000001">
    <property type="entry name" value="Glucanase"/>
    <property type="match status" value="1"/>
</dbReference>
<evidence type="ECO:0000256" key="13">
    <source>
        <dbReference type="SAM" id="SignalP"/>
    </source>
</evidence>
<feature type="region of interest" description="Disordered" evidence="12">
    <location>
        <begin position="496"/>
        <end position="558"/>
    </location>
</feature>
<evidence type="ECO:0000256" key="8">
    <source>
        <dbReference type="ARBA" id="ARBA00023277"/>
    </source>
</evidence>
<proteinExistence type="inferred from homology"/>
<dbReference type="InterPro" id="IPR035971">
    <property type="entry name" value="CBD_sf"/>
</dbReference>
<dbReference type="GO" id="GO:0016162">
    <property type="term" value="F:cellulose 1,4-beta-cellobiosidase activity"/>
    <property type="evidence" value="ECO:0007669"/>
    <property type="project" value="UniProtKB-EC"/>
</dbReference>
<accession>A0A8H6K8V9</accession>
<evidence type="ECO:0000256" key="1">
    <source>
        <dbReference type="ARBA" id="ARBA00001641"/>
    </source>
</evidence>
<dbReference type="SUPFAM" id="SSF49899">
    <property type="entry name" value="Concanavalin A-like lectins/glucanases"/>
    <property type="match status" value="1"/>
</dbReference>
<keyword evidence="3 13" id="KW-0732">Signal</keyword>
<dbReference type="InterPro" id="IPR001722">
    <property type="entry name" value="Glyco_hydro_7"/>
</dbReference>
<dbReference type="Gene3D" id="2.70.100.10">
    <property type="entry name" value="Glycoside hydrolase, family 7, domain"/>
    <property type="match status" value="1"/>
</dbReference>
<evidence type="ECO:0000313" key="16">
    <source>
        <dbReference type="Proteomes" id="UP000639643"/>
    </source>
</evidence>
<evidence type="ECO:0000256" key="5">
    <source>
        <dbReference type="ARBA" id="ARBA00023001"/>
    </source>
</evidence>
<dbReference type="PRINTS" id="PR00734">
    <property type="entry name" value="GLHYDRLASE7"/>
</dbReference>
<evidence type="ECO:0000256" key="12">
    <source>
        <dbReference type="SAM" id="MobiDB-lite"/>
    </source>
</evidence>
<feature type="compositionally biased region" description="Low complexity" evidence="12">
    <location>
        <begin position="545"/>
        <end position="558"/>
    </location>
</feature>
<protein>
    <recommendedName>
        <fullName evidence="11">Glucanase</fullName>
        <ecNumber evidence="11">3.2.1.-</ecNumber>
    </recommendedName>
</protein>
<dbReference type="GO" id="GO:0030245">
    <property type="term" value="P:cellulose catabolic process"/>
    <property type="evidence" value="ECO:0007669"/>
    <property type="project" value="UniProtKB-KW"/>
</dbReference>
<dbReference type="InterPro" id="IPR000254">
    <property type="entry name" value="CBD"/>
</dbReference>
<keyword evidence="10 11" id="KW-0624">Polysaccharide degradation</keyword>
<dbReference type="EC" id="3.2.1.-" evidence="11"/>
<dbReference type="PROSITE" id="PS00562">
    <property type="entry name" value="CBM1_1"/>
    <property type="match status" value="1"/>
</dbReference>